<comment type="caution">
    <text evidence="2">The sequence shown here is derived from an EMBL/GenBank/DDBJ whole genome shotgun (WGS) entry which is preliminary data.</text>
</comment>
<keyword evidence="3" id="KW-1185">Reference proteome</keyword>
<feature type="compositionally biased region" description="Polar residues" evidence="1">
    <location>
        <begin position="366"/>
        <end position="392"/>
    </location>
</feature>
<dbReference type="EMBL" id="NBCO01000009">
    <property type="protein sequence ID" value="ORC90141.1"/>
    <property type="molecule type" value="Genomic_DNA"/>
</dbReference>
<name>A0A1X0NZW4_9TRYP</name>
<dbReference type="AlphaFoldDB" id="A0A1X0NZW4"/>
<feature type="region of interest" description="Disordered" evidence="1">
    <location>
        <begin position="366"/>
        <end position="423"/>
    </location>
</feature>
<dbReference type="GeneID" id="39984210"/>
<feature type="compositionally biased region" description="Acidic residues" evidence="1">
    <location>
        <begin position="394"/>
        <end position="423"/>
    </location>
</feature>
<evidence type="ECO:0008006" key="4">
    <source>
        <dbReference type="Google" id="ProtNLM"/>
    </source>
</evidence>
<protein>
    <recommendedName>
        <fullName evidence="4">Present in the outer mitochondrial membrane proteome 25</fullName>
    </recommendedName>
</protein>
<gene>
    <name evidence="2" type="ORF">TM35_000091910</name>
</gene>
<proteinExistence type="predicted"/>
<organism evidence="2 3">
    <name type="scientific">Trypanosoma theileri</name>
    <dbReference type="NCBI Taxonomy" id="67003"/>
    <lineage>
        <taxon>Eukaryota</taxon>
        <taxon>Discoba</taxon>
        <taxon>Euglenozoa</taxon>
        <taxon>Kinetoplastea</taxon>
        <taxon>Metakinetoplastina</taxon>
        <taxon>Trypanosomatida</taxon>
        <taxon>Trypanosomatidae</taxon>
        <taxon>Trypanosoma</taxon>
    </lineage>
</organism>
<sequence>MFTGVIHGFNSRHSTISILSTMVGSTVLALAAYTWWKKRSEAEEDDEMFEIKNSVLFDPNVKFPEKSAMDPLSYTPGVLDTGVVSTEERDDALNLARKLLRQLHDPRYDVEEKAEAEAEAGSDSEETNVSLNYHIATELEKEARDGLVEAVVQSEVLKLEGQGKMLKPENCVDVLHRAVEYLDISNEREKLRQRRAAMHLNGSHEQRFPWGGNGNDMERLMEQRKAIDAAYAESFAHGVEIDHRLREANNNNYGMEERFEMNWEGDDDNDDDDAEADLMAYLDEDDRAGYGSMMDARMAAMLGMDMRLLGADGVVYDGDGDYNDDVEEEEEYEEDEIDEATEKAAFERMLLDKLYQLAEGMGKNGITMNTTRNSGKNPQKLTTTLEENNMSENGVEELQGDNDNDDDEWETESDDDNVVAEGE</sequence>
<reference evidence="2 3" key="1">
    <citation type="submission" date="2017-03" db="EMBL/GenBank/DDBJ databases">
        <title>An alternative strategy for trypanosome survival in the mammalian bloodstream revealed through genome and transcriptome analysis of the ubiquitous bovine parasite Trypanosoma (Megatrypanum) theileri.</title>
        <authorList>
            <person name="Kelly S."/>
            <person name="Ivens A."/>
            <person name="Mott A."/>
            <person name="O'Neill E."/>
            <person name="Emms D."/>
            <person name="Macleod O."/>
            <person name="Voorheis P."/>
            <person name="Matthews J."/>
            <person name="Matthews K."/>
            <person name="Carrington M."/>
        </authorList>
    </citation>
    <scope>NUCLEOTIDE SEQUENCE [LARGE SCALE GENOMIC DNA]</scope>
    <source>
        <strain evidence="2">Edinburgh</strain>
    </source>
</reference>
<dbReference type="Proteomes" id="UP000192257">
    <property type="component" value="Unassembled WGS sequence"/>
</dbReference>
<evidence type="ECO:0000313" key="2">
    <source>
        <dbReference type="EMBL" id="ORC90141.1"/>
    </source>
</evidence>
<accession>A0A1X0NZW4</accession>
<dbReference type="RefSeq" id="XP_028884207.1">
    <property type="nucleotide sequence ID" value="XM_029024430.1"/>
</dbReference>
<dbReference type="OrthoDB" id="273654at2759"/>
<evidence type="ECO:0000256" key="1">
    <source>
        <dbReference type="SAM" id="MobiDB-lite"/>
    </source>
</evidence>
<evidence type="ECO:0000313" key="3">
    <source>
        <dbReference type="Proteomes" id="UP000192257"/>
    </source>
</evidence>
<dbReference type="VEuPathDB" id="TriTrypDB:TM35_000091910"/>